<dbReference type="OrthoDB" id="6048657at2"/>
<dbReference type="AlphaFoldDB" id="A0A5C4RQ46"/>
<organism evidence="2 3">
    <name type="scientific">Arenimonas terrae</name>
    <dbReference type="NCBI Taxonomy" id="2546226"/>
    <lineage>
        <taxon>Bacteria</taxon>
        <taxon>Pseudomonadati</taxon>
        <taxon>Pseudomonadota</taxon>
        <taxon>Gammaproteobacteria</taxon>
        <taxon>Lysobacterales</taxon>
        <taxon>Lysobacteraceae</taxon>
        <taxon>Arenimonas</taxon>
    </lineage>
</organism>
<keyword evidence="3" id="KW-1185">Reference proteome</keyword>
<dbReference type="RefSeq" id="WP_139449376.1">
    <property type="nucleotide sequence ID" value="NZ_SMDR01000003.1"/>
</dbReference>
<sequence>MKRSLLALALVAIVPFAAQADDKLSYTYVEGAYLNTQADGGVDADGFGVRGSFEFGESGFYGLGAYNQIEIDDVNVDVDNYEIGVGYGHGLSDNLDLISELAYINSDIDLPGAGSIDGYRASVGLRGSFTDSFEGLIKANYIDGSDFDGDFSGTVGAQYKFTQTWGLTGEVEFGDGGETYLVGVRASF</sequence>
<protein>
    <submittedName>
        <fullName evidence="2">Ax21 family protein</fullName>
    </submittedName>
</protein>
<evidence type="ECO:0000313" key="2">
    <source>
        <dbReference type="EMBL" id="TNJ33168.1"/>
    </source>
</evidence>
<feature type="chain" id="PRO_5022662722" evidence="1">
    <location>
        <begin position="21"/>
        <end position="188"/>
    </location>
</feature>
<gene>
    <name evidence="2" type="ORF">E1B00_12770</name>
</gene>
<dbReference type="InterPro" id="IPR026364">
    <property type="entry name" value="Ax21"/>
</dbReference>
<dbReference type="NCBIfam" id="NF041455">
    <property type="entry name" value="DSF_Ax21"/>
    <property type="match status" value="1"/>
</dbReference>
<dbReference type="SUPFAM" id="SSF56935">
    <property type="entry name" value="Porins"/>
    <property type="match status" value="1"/>
</dbReference>
<evidence type="ECO:0000256" key="1">
    <source>
        <dbReference type="SAM" id="SignalP"/>
    </source>
</evidence>
<evidence type="ECO:0000313" key="3">
    <source>
        <dbReference type="Proteomes" id="UP000305760"/>
    </source>
</evidence>
<reference evidence="2 3" key="1">
    <citation type="submission" date="2019-03" db="EMBL/GenBank/DDBJ databases">
        <title>Arenimonas daejeonensis sp. nov., isolated from compost.</title>
        <authorList>
            <person name="Jeon C.O."/>
        </authorList>
    </citation>
    <scope>NUCLEOTIDE SEQUENCE [LARGE SCALE GENOMIC DNA]</scope>
    <source>
        <strain evidence="2 3">R29</strain>
    </source>
</reference>
<accession>A0A5C4RQ46</accession>
<dbReference type="Proteomes" id="UP000305760">
    <property type="component" value="Unassembled WGS sequence"/>
</dbReference>
<dbReference type="EMBL" id="SMDR01000003">
    <property type="protein sequence ID" value="TNJ33168.1"/>
    <property type="molecule type" value="Genomic_DNA"/>
</dbReference>
<name>A0A5C4RQ46_9GAMM</name>
<keyword evidence="1" id="KW-0732">Signal</keyword>
<comment type="caution">
    <text evidence="2">The sequence shown here is derived from an EMBL/GenBank/DDBJ whole genome shotgun (WGS) entry which is preliminary data.</text>
</comment>
<proteinExistence type="predicted"/>
<feature type="signal peptide" evidence="1">
    <location>
        <begin position="1"/>
        <end position="20"/>
    </location>
</feature>